<organism evidence="1 2">
    <name type="scientific">Streptomyces glaucescens</name>
    <dbReference type="NCBI Taxonomy" id="1907"/>
    <lineage>
        <taxon>Bacteria</taxon>
        <taxon>Bacillati</taxon>
        <taxon>Actinomycetota</taxon>
        <taxon>Actinomycetes</taxon>
        <taxon>Kitasatosporales</taxon>
        <taxon>Streptomycetaceae</taxon>
        <taxon>Streptomyces</taxon>
    </lineage>
</organism>
<protein>
    <submittedName>
        <fullName evidence="1">Uncharacterized protein</fullName>
    </submittedName>
</protein>
<evidence type="ECO:0000313" key="1">
    <source>
        <dbReference type="EMBL" id="AIS02339.1"/>
    </source>
</evidence>
<dbReference type="Proteomes" id="UP000029482">
    <property type="component" value="Chromosome"/>
</dbReference>
<dbReference type="KEGG" id="sgu:SGLAU_32025"/>
<proteinExistence type="predicted"/>
<accession>A0A089XGB6</accession>
<evidence type="ECO:0000313" key="2">
    <source>
        <dbReference type="Proteomes" id="UP000029482"/>
    </source>
</evidence>
<dbReference type="RefSeq" id="WP_159072824.1">
    <property type="nucleotide sequence ID" value="NZ_CP009438.1"/>
</dbReference>
<gene>
    <name evidence="1" type="ORF">SGLAU_32025</name>
</gene>
<dbReference type="HOGENOM" id="CLU_3158291_0_0_11"/>
<reference evidence="2" key="1">
    <citation type="journal article" date="2015" name="J. Biotechnol.">
        <title>Complete genome sequence of the actinobacterium Streptomyces glaucescens GLA.O (DSM 40922) consisting of a linear chromosome and one linear plasmid.</title>
        <authorList>
            <person name="Ortseifen V."/>
            <person name="Winkler A."/>
            <person name="Albersmeier A."/>
            <person name="Wendler S."/>
            <person name="Puhler A."/>
            <person name="Kalinowski J."/>
            <person name="Ruckert C."/>
        </authorList>
    </citation>
    <scope>NUCLEOTIDE SEQUENCE [LARGE SCALE GENOMIC DNA]</scope>
    <source>
        <strain evidence="2">DSM 40922 / GLA O</strain>
    </source>
</reference>
<keyword evidence="2" id="KW-1185">Reference proteome</keyword>
<dbReference type="AlphaFoldDB" id="A0A089XGB6"/>
<dbReference type="OrthoDB" id="3297408at2"/>
<dbReference type="EMBL" id="CP009438">
    <property type="protein sequence ID" value="AIS02339.1"/>
    <property type="molecule type" value="Genomic_DNA"/>
</dbReference>
<sequence>MSRRREARPLDEHGDLVPVALMEARPAGLNARQLITATSLTTISVPGT</sequence>
<name>A0A089XGB6_STRGA</name>